<dbReference type="AlphaFoldDB" id="A0ABD3FLC6"/>
<feature type="region of interest" description="Disordered" evidence="1">
    <location>
        <begin position="1"/>
        <end position="33"/>
    </location>
</feature>
<dbReference type="Proteomes" id="UP001632037">
    <property type="component" value="Unassembled WGS sequence"/>
</dbReference>
<name>A0ABD3FLC6_9STRA</name>
<comment type="caution">
    <text evidence="2">The sequence shown here is derived from an EMBL/GenBank/DDBJ whole genome shotgun (WGS) entry which is preliminary data.</text>
</comment>
<dbReference type="EMBL" id="JBIMZQ010000013">
    <property type="protein sequence ID" value="KAL3667710.1"/>
    <property type="molecule type" value="Genomic_DNA"/>
</dbReference>
<gene>
    <name evidence="2" type="ORF">V7S43_007263</name>
</gene>
<evidence type="ECO:0000313" key="2">
    <source>
        <dbReference type="EMBL" id="KAL3667710.1"/>
    </source>
</evidence>
<feature type="region of interest" description="Disordered" evidence="1">
    <location>
        <begin position="226"/>
        <end position="260"/>
    </location>
</feature>
<feature type="compositionally biased region" description="Basic residues" evidence="1">
    <location>
        <begin position="235"/>
        <end position="249"/>
    </location>
</feature>
<feature type="compositionally biased region" description="Basic and acidic residues" evidence="1">
    <location>
        <begin position="1"/>
        <end position="26"/>
    </location>
</feature>
<keyword evidence="3" id="KW-1185">Reference proteome</keyword>
<evidence type="ECO:0000256" key="1">
    <source>
        <dbReference type="SAM" id="MobiDB-lite"/>
    </source>
</evidence>
<sequence length="374" mass="41728">MVSREKARARTLKHEELPPHPGSEKQRKAHAREALALSRQQQAEANRVKIRAERRLVQEDEAISSRRLPPAQTNVRHGGKKLTPYQERVLAQMYPEYAGNKPRSSSVDSIELGGVLVELKERFDNVAHGRKKPHVQAVRAQVDSAVKRGASAVDDNTIERNGVGDTENPPKTFQNHEGTLADAQPVEDAPAEVLQQFDEQDELRSHGDSDDGEYVEERDVVKRLCPAVPSSRTSLRTKRAPKSHQRSSKRSVQAPEVSASELESELPVSAVFKPFEEATFQLFSCRTSTSVTARNKQIAAAQKKIIKRKDMKQDVTGGALFPESWCKYSKTFLCTHAIPFEKKGSGQRDHKWVRSTGCTARVNIRLTSRPSGDG</sequence>
<protein>
    <submittedName>
        <fullName evidence="2">Uncharacterized protein</fullName>
    </submittedName>
</protein>
<proteinExistence type="predicted"/>
<evidence type="ECO:0000313" key="3">
    <source>
        <dbReference type="Proteomes" id="UP001632037"/>
    </source>
</evidence>
<feature type="region of interest" description="Disordered" evidence="1">
    <location>
        <begin position="150"/>
        <end position="176"/>
    </location>
</feature>
<accession>A0ABD3FLC6</accession>
<organism evidence="2 3">
    <name type="scientific">Phytophthora oleae</name>
    <dbReference type="NCBI Taxonomy" id="2107226"/>
    <lineage>
        <taxon>Eukaryota</taxon>
        <taxon>Sar</taxon>
        <taxon>Stramenopiles</taxon>
        <taxon>Oomycota</taxon>
        <taxon>Peronosporomycetes</taxon>
        <taxon>Peronosporales</taxon>
        <taxon>Peronosporaceae</taxon>
        <taxon>Phytophthora</taxon>
    </lineage>
</organism>
<reference evidence="2 3" key="1">
    <citation type="submission" date="2024-09" db="EMBL/GenBank/DDBJ databases">
        <title>Genome sequencing and assembly of Phytophthora oleae, isolate VK10A, causative agent of rot of olive drupes.</title>
        <authorList>
            <person name="Conti Taguali S."/>
            <person name="Riolo M."/>
            <person name="La Spada F."/>
            <person name="Cacciola S.O."/>
            <person name="Dionisio G."/>
        </authorList>
    </citation>
    <scope>NUCLEOTIDE SEQUENCE [LARGE SCALE GENOMIC DNA]</scope>
    <source>
        <strain evidence="2 3">VK10A</strain>
    </source>
</reference>